<dbReference type="AlphaFoldDB" id="G8JXT4"/>
<evidence type="ECO:0000256" key="4">
    <source>
        <dbReference type="ARBA" id="ARBA00022771"/>
    </source>
</evidence>
<dbReference type="InParanoid" id="G8JXT4"/>
<evidence type="ECO:0000256" key="3">
    <source>
        <dbReference type="ARBA" id="ARBA00022737"/>
    </source>
</evidence>
<dbReference type="PANTHER" id="PTHR23235">
    <property type="entry name" value="KRUEPPEL-LIKE TRANSCRIPTION FACTOR"/>
    <property type="match status" value="1"/>
</dbReference>
<keyword evidence="10" id="KW-1185">Reference proteome</keyword>
<accession>G8JXT4</accession>
<dbReference type="GO" id="GO:0008270">
    <property type="term" value="F:zinc ion binding"/>
    <property type="evidence" value="ECO:0007669"/>
    <property type="project" value="UniProtKB-KW"/>
</dbReference>
<dbReference type="KEGG" id="erc:Ecym_8388"/>
<dbReference type="Pfam" id="PF00096">
    <property type="entry name" value="zf-C2H2"/>
    <property type="match status" value="2"/>
</dbReference>
<dbReference type="Proteomes" id="UP000006790">
    <property type="component" value="Chromosome 8"/>
</dbReference>
<dbReference type="FunFam" id="3.30.160.60:FF:000110">
    <property type="entry name" value="Zinc finger protein-like"/>
    <property type="match status" value="1"/>
</dbReference>
<feature type="domain" description="C2H2-type" evidence="8">
    <location>
        <begin position="159"/>
        <end position="186"/>
    </location>
</feature>
<gene>
    <name evidence="9" type="ordered locus">Ecym_8388</name>
</gene>
<evidence type="ECO:0000313" key="10">
    <source>
        <dbReference type="Proteomes" id="UP000006790"/>
    </source>
</evidence>
<protein>
    <recommendedName>
        <fullName evidence="8">C2H2-type domain-containing protein</fullName>
    </recommendedName>
</protein>
<dbReference type="GO" id="GO:0000978">
    <property type="term" value="F:RNA polymerase II cis-regulatory region sequence-specific DNA binding"/>
    <property type="evidence" value="ECO:0007669"/>
    <property type="project" value="TreeGrafter"/>
</dbReference>
<dbReference type="GeneID" id="11470008"/>
<dbReference type="GO" id="GO:0000981">
    <property type="term" value="F:DNA-binding transcription factor activity, RNA polymerase II-specific"/>
    <property type="evidence" value="ECO:0007669"/>
    <property type="project" value="TreeGrafter"/>
</dbReference>
<evidence type="ECO:0000256" key="6">
    <source>
        <dbReference type="PROSITE-ProRule" id="PRU00042"/>
    </source>
</evidence>
<dbReference type="RefSeq" id="XP_003648475.1">
    <property type="nucleotide sequence ID" value="XM_003648427.1"/>
</dbReference>
<dbReference type="InterPro" id="IPR013087">
    <property type="entry name" value="Znf_C2H2_type"/>
</dbReference>
<dbReference type="EMBL" id="CP002504">
    <property type="protein sequence ID" value="AET41658.1"/>
    <property type="molecule type" value="Genomic_DNA"/>
</dbReference>
<keyword evidence="3" id="KW-0677">Repeat</keyword>
<dbReference type="PROSITE" id="PS50157">
    <property type="entry name" value="ZINC_FINGER_C2H2_2"/>
    <property type="match status" value="2"/>
</dbReference>
<dbReference type="PROSITE" id="PS00028">
    <property type="entry name" value="ZINC_FINGER_C2H2_1"/>
    <property type="match status" value="2"/>
</dbReference>
<feature type="domain" description="C2H2-type" evidence="8">
    <location>
        <begin position="187"/>
        <end position="216"/>
    </location>
</feature>
<keyword evidence="1" id="KW-0678">Repressor</keyword>
<reference evidence="10" key="1">
    <citation type="journal article" date="2012" name="G3 (Bethesda)">
        <title>Pichia sorbitophila, an interspecies yeast hybrid reveals early steps of genome resolution following polyploidization.</title>
        <authorList>
            <person name="Leh Louis V."/>
            <person name="Despons L."/>
            <person name="Friedrich A."/>
            <person name="Martin T."/>
            <person name="Durrens P."/>
            <person name="Casaregola S."/>
            <person name="Neuveglise C."/>
            <person name="Fairhead C."/>
            <person name="Marck C."/>
            <person name="Cruz J.A."/>
            <person name="Straub M.L."/>
            <person name="Kugler V."/>
            <person name="Sacerdot C."/>
            <person name="Uzunov Z."/>
            <person name="Thierry A."/>
            <person name="Weiss S."/>
            <person name="Bleykasten C."/>
            <person name="De Montigny J."/>
            <person name="Jacques N."/>
            <person name="Jung P."/>
            <person name="Lemaire M."/>
            <person name="Mallet S."/>
            <person name="Morel G."/>
            <person name="Richard G.F."/>
            <person name="Sarkar A."/>
            <person name="Savel G."/>
            <person name="Schacherer J."/>
            <person name="Seret M.L."/>
            <person name="Talla E."/>
            <person name="Samson G."/>
            <person name="Jubin C."/>
            <person name="Poulain J."/>
            <person name="Vacherie B."/>
            <person name="Barbe V."/>
            <person name="Pelletier E."/>
            <person name="Sherman D.J."/>
            <person name="Westhof E."/>
            <person name="Weissenbach J."/>
            <person name="Baret P.V."/>
            <person name="Wincker P."/>
            <person name="Gaillardin C."/>
            <person name="Dujon B."/>
            <person name="Souciet J.L."/>
        </authorList>
    </citation>
    <scope>NUCLEOTIDE SEQUENCE [LARGE SCALE GENOMIC DNA]</scope>
    <source>
        <strain evidence="10">CBS 270.75 / DBVPG 7215 / KCTC 17166 / NRRL Y-17582</strain>
    </source>
</reference>
<feature type="compositionally biased region" description="Low complexity" evidence="7">
    <location>
        <begin position="128"/>
        <end position="152"/>
    </location>
</feature>
<dbReference type="OrthoDB" id="6077919at2759"/>
<evidence type="ECO:0000259" key="8">
    <source>
        <dbReference type="PROSITE" id="PS50157"/>
    </source>
</evidence>
<feature type="region of interest" description="Disordered" evidence="7">
    <location>
        <begin position="114"/>
        <end position="157"/>
    </location>
</feature>
<organism evidence="9 10">
    <name type="scientific">Eremothecium cymbalariae (strain CBS 270.75 / DBVPG 7215 / KCTC 17166 / NRRL Y-17582)</name>
    <name type="common">Yeast</name>
    <dbReference type="NCBI Taxonomy" id="931890"/>
    <lineage>
        <taxon>Eukaryota</taxon>
        <taxon>Fungi</taxon>
        <taxon>Dikarya</taxon>
        <taxon>Ascomycota</taxon>
        <taxon>Saccharomycotina</taxon>
        <taxon>Saccharomycetes</taxon>
        <taxon>Saccharomycetales</taxon>
        <taxon>Saccharomycetaceae</taxon>
        <taxon>Eremothecium</taxon>
    </lineage>
</organism>
<dbReference type="FunFam" id="3.30.160.60:FF:000100">
    <property type="entry name" value="Zinc finger 45-like"/>
    <property type="match status" value="1"/>
</dbReference>
<dbReference type="PANTHER" id="PTHR23235:SF120">
    <property type="entry name" value="KRUPPEL-LIKE FACTOR 15"/>
    <property type="match status" value="1"/>
</dbReference>
<keyword evidence="5" id="KW-0862">Zinc</keyword>
<keyword evidence="2" id="KW-0479">Metal-binding</keyword>
<dbReference type="SMART" id="SM00355">
    <property type="entry name" value="ZnF_C2H2"/>
    <property type="match status" value="2"/>
</dbReference>
<keyword evidence="4 6" id="KW-0863">Zinc-finger</keyword>
<dbReference type="SUPFAM" id="SSF57667">
    <property type="entry name" value="beta-beta-alpha zinc fingers"/>
    <property type="match status" value="1"/>
</dbReference>
<evidence type="ECO:0000256" key="5">
    <source>
        <dbReference type="ARBA" id="ARBA00022833"/>
    </source>
</evidence>
<evidence type="ECO:0000256" key="1">
    <source>
        <dbReference type="ARBA" id="ARBA00022491"/>
    </source>
</evidence>
<evidence type="ECO:0000256" key="2">
    <source>
        <dbReference type="ARBA" id="ARBA00022723"/>
    </source>
</evidence>
<dbReference type="Gene3D" id="3.30.160.60">
    <property type="entry name" value="Classic Zinc Finger"/>
    <property type="match status" value="2"/>
</dbReference>
<name>G8JXT4_ERECY</name>
<sequence>MLPGSYEVPETLKIFAGPLHSYPWTEGIGGQSSPEEDSSPLYPPSSICNVSSRECSVSSDESYGFPSVSSSKVRGDIAPFSCYMDGYTMQGLHNNPHFCTESLETTPVLLHHPLQQEQQQKRSRESEQQVQQQQVQERSPSNSSSSSSSSSSVPKGVGKTCHICLKSFTRKTSLQTHMLIHTKVKPYRCSYQRCNKTFNVKSNLYRHERIHKRNNSRQPVLVI</sequence>
<evidence type="ECO:0000313" key="9">
    <source>
        <dbReference type="EMBL" id="AET41658.1"/>
    </source>
</evidence>
<proteinExistence type="predicted"/>
<evidence type="ECO:0000256" key="7">
    <source>
        <dbReference type="SAM" id="MobiDB-lite"/>
    </source>
</evidence>
<dbReference type="HOGENOM" id="CLU_108112_0_0_1"/>
<dbReference type="InterPro" id="IPR036236">
    <property type="entry name" value="Znf_C2H2_sf"/>
</dbReference>
<dbReference type="eggNOG" id="KOG1721">
    <property type="taxonomic scope" value="Eukaryota"/>
</dbReference>